<dbReference type="RefSeq" id="WP_346074653.1">
    <property type="nucleotide sequence ID" value="NZ_BAAARB010000001.1"/>
</dbReference>
<comment type="subcellular location">
    <subcellularLocation>
        <location evidence="1">Cell membrane</location>
        <topology evidence="1">Multi-pass membrane protein</topology>
    </subcellularLocation>
</comment>
<dbReference type="PROSITE" id="PS50850">
    <property type="entry name" value="MFS"/>
    <property type="match status" value="1"/>
</dbReference>
<feature type="transmembrane region" description="Helical" evidence="7">
    <location>
        <begin position="343"/>
        <end position="363"/>
    </location>
</feature>
<dbReference type="EMBL" id="BAAARB010000001">
    <property type="protein sequence ID" value="GAA2364945.1"/>
    <property type="molecule type" value="Genomic_DNA"/>
</dbReference>
<feature type="transmembrane region" description="Helical" evidence="7">
    <location>
        <begin position="171"/>
        <end position="192"/>
    </location>
</feature>
<dbReference type="CDD" id="cd17504">
    <property type="entry name" value="MFS_MMR_MDR_like"/>
    <property type="match status" value="1"/>
</dbReference>
<feature type="transmembrane region" description="Helical" evidence="7">
    <location>
        <begin position="86"/>
        <end position="105"/>
    </location>
</feature>
<evidence type="ECO:0000313" key="10">
    <source>
        <dbReference type="Proteomes" id="UP001501170"/>
    </source>
</evidence>
<organism evidence="9 10">
    <name type="scientific">Gordonia cholesterolivorans</name>
    <dbReference type="NCBI Taxonomy" id="559625"/>
    <lineage>
        <taxon>Bacteria</taxon>
        <taxon>Bacillati</taxon>
        <taxon>Actinomycetota</taxon>
        <taxon>Actinomycetes</taxon>
        <taxon>Mycobacteriales</taxon>
        <taxon>Gordoniaceae</taxon>
        <taxon>Gordonia</taxon>
    </lineage>
</organism>
<dbReference type="Pfam" id="PF07690">
    <property type="entry name" value="MFS_1"/>
    <property type="match status" value="1"/>
</dbReference>
<dbReference type="SUPFAM" id="SSF103473">
    <property type="entry name" value="MFS general substrate transporter"/>
    <property type="match status" value="2"/>
</dbReference>
<name>A0ABN3GZ43_9ACTN</name>
<keyword evidence="5 7" id="KW-1133">Transmembrane helix</keyword>
<evidence type="ECO:0000256" key="3">
    <source>
        <dbReference type="ARBA" id="ARBA00022475"/>
    </source>
</evidence>
<keyword evidence="2" id="KW-0813">Transport</keyword>
<gene>
    <name evidence="9" type="ORF">GCM10009855_00170</name>
</gene>
<dbReference type="PANTHER" id="PTHR42718:SF46">
    <property type="entry name" value="BLR6921 PROTEIN"/>
    <property type="match status" value="1"/>
</dbReference>
<evidence type="ECO:0000256" key="1">
    <source>
        <dbReference type="ARBA" id="ARBA00004651"/>
    </source>
</evidence>
<evidence type="ECO:0000256" key="2">
    <source>
        <dbReference type="ARBA" id="ARBA00022448"/>
    </source>
</evidence>
<evidence type="ECO:0000259" key="8">
    <source>
        <dbReference type="PROSITE" id="PS50850"/>
    </source>
</evidence>
<evidence type="ECO:0000256" key="5">
    <source>
        <dbReference type="ARBA" id="ARBA00022989"/>
    </source>
</evidence>
<proteinExistence type="predicted"/>
<keyword evidence="10" id="KW-1185">Reference proteome</keyword>
<evidence type="ECO:0000256" key="6">
    <source>
        <dbReference type="ARBA" id="ARBA00023136"/>
    </source>
</evidence>
<feature type="transmembrane region" description="Helical" evidence="7">
    <location>
        <begin position="416"/>
        <end position="437"/>
    </location>
</feature>
<comment type="caution">
    <text evidence="9">The sequence shown here is derived from an EMBL/GenBank/DDBJ whole genome shotgun (WGS) entry which is preliminary data.</text>
</comment>
<protein>
    <submittedName>
        <fullName evidence="9">MFS transporter</fullName>
    </submittedName>
</protein>
<keyword evidence="6 7" id="KW-0472">Membrane</keyword>
<keyword evidence="4 7" id="KW-0812">Transmembrane</keyword>
<feature type="transmembrane region" description="Helical" evidence="7">
    <location>
        <begin position="20"/>
        <end position="43"/>
    </location>
</feature>
<reference evidence="9 10" key="1">
    <citation type="journal article" date="2019" name="Int. J. Syst. Evol. Microbiol.">
        <title>The Global Catalogue of Microorganisms (GCM) 10K type strain sequencing project: providing services to taxonomists for standard genome sequencing and annotation.</title>
        <authorList>
            <consortium name="The Broad Institute Genomics Platform"/>
            <consortium name="The Broad Institute Genome Sequencing Center for Infectious Disease"/>
            <person name="Wu L."/>
            <person name="Ma J."/>
        </authorList>
    </citation>
    <scope>NUCLEOTIDE SEQUENCE [LARGE SCALE GENOMIC DNA]</scope>
    <source>
        <strain evidence="9 10">JCM 16227</strain>
    </source>
</reference>
<feature type="transmembrane region" description="Helical" evidence="7">
    <location>
        <begin position="204"/>
        <end position="223"/>
    </location>
</feature>
<dbReference type="Gene3D" id="1.20.1250.20">
    <property type="entry name" value="MFS general substrate transporter like domains"/>
    <property type="match status" value="2"/>
</dbReference>
<dbReference type="InterPro" id="IPR011701">
    <property type="entry name" value="MFS"/>
</dbReference>
<feature type="transmembrane region" description="Helical" evidence="7">
    <location>
        <begin position="443"/>
        <end position="465"/>
    </location>
</feature>
<feature type="domain" description="Major facilitator superfamily (MFS) profile" evidence="8">
    <location>
        <begin position="20"/>
        <end position="470"/>
    </location>
</feature>
<dbReference type="InterPro" id="IPR020846">
    <property type="entry name" value="MFS_dom"/>
</dbReference>
<feature type="transmembrane region" description="Helical" evidence="7">
    <location>
        <begin position="55"/>
        <end position="74"/>
    </location>
</feature>
<sequence length="494" mass="50453">MVEQKTGPEALEKAPATGAVVAVLALAGIVVSLMQTLVIPIIPHLPEYLNAPASNTAWVITATLLAAAVATPVMGRLGDMFGKRRMMLVSMGIMIVGSVIGALSTSVVPMIVGRALQGLAAGVIPLGISVMRDVLPKEKLAGAVATMSASLGVGGAFGLPLAALIAEYVDWHWLFWVSAIMGVVGAIAVVIVVPESPEKSGGGFDYVGAVTLSGGLLALLLAVSKGADWGWSSGTTLGCFAAAIVLFILWVSWELRSSQPIVDVRVAVRPQVLFTNIASIVFGFAMFAASMVFPQVVQMPEATGYGLGGSMMVAGLVMAPFGIMLLLAAPLSSWLTNTFGPRITLMVGAIVVALGYLLGVFALHSIWQLIVIGIIIGFGTGLAYGAMPALIMGAVPPSQTGAANSFNTLMRSLGTSFASALAGVIVAQMTMTLGGVAVPSESAFRWIMALAAGAAVAALVLAFFIPGRSDAPGGAATGSEETVDVAIEGIEQTV</sequence>
<evidence type="ECO:0000256" key="7">
    <source>
        <dbReference type="SAM" id="Phobius"/>
    </source>
</evidence>
<feature type="transmembrane region" description="Helical" evidence="7">
    <location>
        <begin position="229"/>
        <end position="251"/>
    </location>
</feature>
<evidence type="ECO:0000256" key="4">
    <source>
        <dbReference type="ARBA" id="ARBA00022692"/>
    </source>
</evidence>
<dbReference type="Proteomes" id="UP001501170">
    <property type="component" value="Unassembled WGS sequence"/>
</dbReference>
<dbReference type="PANTHER" id="PTHR42718">
    <property type="entry name" value="MAJOR FACILITATOR SUPERFAMILY MULTIDRUG TRANSPORTER MFSC"/>
    <property type="match status" value="1"/>
</dbReference>
<feature type="transmembrane region" description="Helical" evidence="7">
    <location>
        <begin position="305"/>
        <end position="331"/>
    </location>
</feature>
<keyword evidence="3" id="KW-1003">Cell membrane</keyword>
<feature type="transmembrane region" description="Helical" evidence="7">
    <location>
        <begin position="140"/>
        <end position="165"/>
    </location>
</feature>
<feature type="transmembrane region" description="Helical" evidence="7">
    <location>
        <begin position="369"/>
        <end position="395"/>
    </location>
</feature>
<accession>A0ABN3GZ43</accession>
<feature type="transmembrane region" description="Helical" evidence="7">
    <location>
        <begin position="272"/>
        <end position="293"/>
    </location>
</feature>
<evidence type="ECO:0000313" key="9">
    <source>
        <dbReference type="EMBL" id="GAA2364945.1"/>
    </source>
</evidence>
<dbReference type="InterPro" id="IPR036259">
    <property type="entry name" value="MFS_trans_sf"/>
</dbReference>